<reference evidence="2 3" key="1">
    <citation type="submission" date="2023-11" db="EMBL/GenBank/DDBJ databases">
        <title>Actinomadura monticuli sp. nov., isolated from volcanic ash.</title>
        <authorList>
            <person name="Lee S.D."/>
            <person name="Yang H."/>
            <person name="Kim I.S."/>
        </authorList>
    </citation>
    <scope>NUCLEOTIDE SEQUENCE [LARGE SCALE GENOMIC DNA]</scope>
    <source>
        <strain evidence="2 3">DLS-62</strain>
    </source>
</reference>
<name>A0ABV4Q4E8_9ACTN</name>
<organism evidence="2 3">
    <name type="scientific">Actinomadura monticuli</name>
    <dbReference type="NCBI Taxonomy" id="3097367"/>
    <lineage>
        <taxon>Bacteria</taxon>
        <taxon>Bacillati</taxon>
        <taxon>Actinomycetota</taxon>
        <taxon>Actinomycetes</taxon>
        <taxon>Streptosporangiales</taxon>
        <taxon>Thermomonosporaceae</taxon>
        <taxon>Actinomadura</taxon>
    </lineage>
</organism>
<comment type="caution">
    <text evidence="2">The sequence shown here is derived from an EMBL/GenBank/DDBJ whole genome shotgun (WGS) entry which is preliminary data.</text>
</comment>
<keyword evidence="3" id="KW-1185">Reference proteome</keyword>
<evidence type="ECO:0000313" key="2">
    <source>
        <dbReference type="EMBL" id="MFA1537541.1"/>
    </source>
</evidence>
<dbReference type="Proteomes" id="UP001569963">
    <property type="component" value="Unassembled WGS sequence"/>
</dbReference>
<feature type="region of interest" description="Disordered" evidence="1">
    <location>
        <begin position="38"/>
        <end position="96"/>
    </location>
</feature>
<protein>
    <submittedName>
        <fullName evidence="2">Uncharacterized protein</fullName>
    </submittedName>
</protein>
<gene>
    <name evidence="2" type="ORF">SM611_01210</name>
</gene>
<sequence length="96" mass="9714">MDAVPGREQIRGVGDGHLLVQLPAQQRRQLGAPEVVGAADRGDRAKPEPAVGAVLESPGEAEGGRGALREAGGEDPAVQDAPPAGREVAGGPEHVQ</sequence>
<proteinExistence type="predicted"/>
<evidence type="ECO:0000256" key="1">
    <source>
        <dbReference type="SAM" id="MobiDB-lite"/>
    </source>
</evidence>
<dbReference type="RefSeq" id="WP_371946885.1">
    <property type="nucleotide sequence ID" value="NZ_JAXCEI010000001.1"/>
</dbReference>
<accession>A0ABV4Q4E8</accession>
<dbReference type="EMBL" id="JAXCEI010000001">
    <property type="protein sequence ID" value="MFA1537541.1"/>
    <property type="molecule type" value="Genomic_DNA"/>
</dbReference>
<evidence type="ECO:0000313" key="3">
    <source>
        <dbReference type="Proteomes" id="UP001569963"/>
    </source>
</evidence>